<dbReference type="AlphaFoldDB" id="A0AAV7VMI4"/>
<keyword evidence="3" id="KW-1185">Reference proteome</keyword>
<feature type="compositionally biased region" description="Basic and acidic residues" evidence="1">
    <location>
        <begin position="74"/>
        <end position="106"/>
    </location>
</feature>
<reference evidence="2" key="1">
    <citation type="journal article" date="2022" name="bioRxiv">
        <title>Sequencing and chromosome-scale assembly of the giantPleurodeles waltlgenome.</title>
        <authorList>
            <person name="Brown T."/>
            <person name="Elewa A."/>
            <person name="Iarovenko S."/>
            <person name="Subramanian E."/>
            <person name="Araus A.J."/>
            <person name="Petzold A."/>
            <person name="Susuki M."/>
            <person name="Suzuki K.-i.T."/>
            <person name="Hayashi T."/>
            <person name="Toyoda A."/>
            <person name="Oliveira C."/>
            <person name="Osipova E."/>
            <person name="Leigh N.D."/>
            <person name="Simon A."/>
            <person name="Yun M.H."/>
        </authorList>
    </citation>
    <scope>NUCLEOTIDE SEQUENCE</scope>
    <source>
        <strain evidence="2">20211129_DDA</strain>
        <tissue evidence="2">Liver</tissue>
    </source>
</reference>
<sequence length="128" mass="14242">MFATFIKYVSVLTMPDDVTVSDGHESILRLVGNDAIEAGNPDIRVPKNLTIEDGQRAWRAEEGEAAEAGNPDIRAPESLKREDGQRTRRAEEEKDAERRDVERSEEGNIGEDEKELDSFIEEGGPLTS</sequence>
<proteinExistence type="predicted"/>
<dbReference type="Proteomes" id="UP001066276">
    <property type="component" value="Chromosome 2_1"/>
</dbReference>
<accession>A0AAV7VMI4</accession>
<feature type="compositionally biased region" description="Acidic residues" evidence="1">
    <location>
        <begin position="108"/>
        <end position="120"/>
    </location>
</feature>
<gene>
    <name evidence="2" type="ORF">NDU88_005874</name>
</gene>
<organism evidence="2 3">
    <name type="scientific">Pleurodeles waltl</name>
    <name type="common">Iberian ribbed newt</name>
    <dbReference type="NCBI Taxonomy" id="8319"/>
    <lineage>
        <taxon>Eukaryota</taxon>
        <taxon>Metazoa</taxon>
        <taxon>Chordata</taxon>
        <taxon>Craniata</taxon>
        <taxon>Vertebrata</taxon>
        <taxon>Euteleostomi</taxon>
        <taxon>Amphibia</taxon>
        <taxon>Batrachia</taxon>
        <taxon>Caudata</taxon>
        <taxon>Salamandroidea</taxon>
        <taxon>Salamandridae</taxon>
        <taxon>Pleurodelinae</taxon>
        <taxon>Pleurodeles</taxon>
    </lineage>
</organism>
<name>A0AAV7VMI4_PLEWA</name>
<evidence type="ECO:0000256" key="1">
    <source>
        <dbReference type="SAM" id="MobiDB-lite"/>
    </source>
</evidence>
<dbReference type="EMBL" id="JANPWB010000003">
    <property type="protein sequence ID" value="KAJ1202071.1"/>
    <property type="molecule type" value="Genomic_DNA"/>
</dbReference>
<evidence type="ECO:0000313" key="3">
    <source>
        <dbReference type="Proteomes" id="UP001066276"/>
    </source>
</evidence>
<evidence type="ECO:0000313" key="2">
    <source>
        <dbReference type="EMBL" id="KAJ1202071.1"/>
    </source>
</evidence>
<feature type="region of interest" description="Disordered" evidence="1">
    <location>
        <begin position="58"/>
        <end position="128"/>
    </location>
</feature>
<protein>
    <submittedName>
        <fullName evidence="2">Uncharacterized protein</fullName>
    </submittedName>
</protein>
<comment type="caution">
    <text evidence="2">The sequence shown here is derived from an EMBL/GenBank/DDBJ whole genome shotgun (WGS) entry which is preliminary data.</text>
</comment>